<dbReference type="PROSITE" id="PS00463">
    <property type="entry name" value="ZN2_CY6_FUNGAL_1"/>
    <property type="match status" value="1"/>
</dbReference>
<evidence type="ECO:0000313" key="7">
    <source>
        <dbReference type="EMBL" id="OMJ19266.1"/>
    </source>
</evidence>
<dbReference type="SMART" id="SM00066">
    <property type="entry name" value="GAL4"/>
    <property type="match status" value="1"/>
</dbReference>
<dbReference type="Gene3D" id="4.10.240.10">
    <property type="entry name" value="Zn(2)-C6 fungal-type DNA-binding domain"/>
    <property type="match status" value="1"/>
</dbReference>
<dbReference type="CDD" id="cd00067">
    <property type="entry name" value="GAL4"/>
    <property type="match status" value="1"/>
</dbReference>
<keyword evidence="3" id="KW-0805">Transcription regulation</keyword>
<protein>
    <submittedName>
        <fullName evidence="7">Zinc finger transcription factor YRR1</fullName>
    </submittedName>
</protein>
<evidence type="ECO:0000313" key="8">
    <source>
        <dbReference type="Proteomes" id="UP000187283"/>
    </source>
</evidence>
<evidence type="ECO:0000256" key="1">
    <source>
        <dbReference type="ARBA" id="ARBA00004123"/>
    </source>
</evidence>
<gene>
    <name evidence="7" type="ORF">AYI70_g4835</name>
</gene>
<dbReference type="InterPro" id="IPR050815">
    <property type="entry name" value="TF_fung"/>
</dbReference>
<dbReference type="PANTHER" id="PTHR47338:SF5">
    <property type="entry name" value="ZN(II)2CYS6 TRANSCRIPTION FACTOR (EUROFUNG)"/>
    <property type="match status" value="1"/>
</dbReference>
<dbReference type="AlphaFoldDB" id="A0A1R1XXM3"/>
<evidence type="ECO:0000256" key="5">
    <source>
        <dbReference type="ARBA" id="ARBA00023242"/>
    </source>
</evidence>
<organism evidence="7 8">
    <name type="scientific">Smittium culicis</name>
    <dbReference type="NCBI Taxonomy" id="133412"/>
    <lineage>
        <taxon>Eukaryota</taxon>
        <taxon>Fungi</taxon>
        <taxon>Fungi incertae sedis</taxon>
        <taxon>Zoopagomycota</taxon>
        <taxon>Kickxellomycotina</taxon>
        <taxon>Harpellomycetes</taxon>
        <taxon>Harpellales</taxon>
        <taxon>Legeriomycetaceae</taxon>
        <taxon>Smittium</taxon>
    </lineage>
</organism>
<dbReference type="GO" id="GO:0000981">
    <property type="term" value="F:DNA-binding transcription factor activity, RNA polymerase II-specific"/>
    <property type="evidence" value="ECO:0007669"/>
    <property type="project" value="InterPro"/>
</dbReference>
<proteinExistence type="predicted"/>
<name>A0A1R1XXM3_9FUNG</name>
<dbReference type="OrthoDB" id="39175at2759"/>
<comment type="subcellular location">
    <subcellularLocation>
        <location evidence="1">Nucleus</location>
    </subcellularLocation>
</comment>
<dbReference type="InterPro" id="IPR001138">
    <property type="entry name" value="Zn2Cys6_DnaBD"/>
</dbReference>
<keyword evidence="5" id="KW-0539">Nucleus</keyword>
<dbReference type="STRING" id="133412.A0A1R1XXM3"/>
<dbReference type="EMBL" id="LSSN01001535">
    <property type="protein sequence ID" value="OMJ19266.1"/>
    <property type="molecule type" value="Genomic_DNA"/>
</dbReference>
<dbReference type="CDD" id="cd12148">
    <property type="entry name" value="fungal_TF_MHR"/>
    <property type="match status" value="1"/>
</dbReference>
<comment type="caution">
    <text evidence="7">The sequence shown here is derived from an EMBL/GenBank/DDBJ whole genome shotgun (WGS) entry which is preliminary data.</text>
</comment>
<dbReference type="PANTHER" id="PTHR47338">
    <property type="entry name" value="ZN(II)2CYS6 TRANSCRIPTION FACTOR (EUROFUNG)-RELATED"/>
    <property type="match status" value="1"/>
</dbReference>
<keyword evidence="4" id="KW-0804">Transcription</keyword>
<dbReference type="PROSITE" id="PS50048">
    <property type="entry name" value="ZN2_CY6_FUNGAL_2"/>
    <property type="match status" value="1"/>
</dbReference>
<feature type="domain" description="Zn(2)-C6 fungal-type" evidence="6">
    <location>
        <begin position="25"/>
        <end position="55"/>
    </location>
</feature>
<keyword evidence="2" id="KW-0479">Metal-binding</keyword>
<dbReference type="GO" id="GO:0005634">
    <property type="term" value="C:nucleus"/>
    <property type="evidence" value="ECO:0007669"/>
    <property type="project" value="UniProtKB-SubCell"/>
</dbReference>
<reference evidence="7 8" key="1">
    <citation type="submission" date="2017-01" db="EMBL/GenBank/DDBJ databases">
        <authorList>
            <person name="Mah S.A."/>
            <person name="Swanson W.J."/>
            <person name="Moy G.W."/>
            <person name="Vacquier V.D."/>
        </authorList>
    </citation>
    <scope>NUCLEOTIDE SEQUENCE [LARGE SCALE GENOMIC DNA]</scope>
    <source>
        <strain evidence="7 8">GSMNP</strain>
    </source>
</reference>
<sequence length="355" mass="41072">MNSSEGEISDLGQFRTMKRGKTFYSCAVCRDRKVKCDGIRPACSTCIKYDRTCNYKECPVAEEVTKDIESVIKKLARINEAMKKVRILSKYKRINSFPKSPNSCMKLKNCLKELFNLKKKLNKVGRQISLEKKLHKSETANFQIDNCSDKDSTSIDFDEEISKLLSKSALEFGYLDIDDDFIIRIIEKIPMDSLISSILSKNYIIDRLKNNNLPDYMKFSILSVGSKIFEDHSFLNDHLYLCGSTYAEKAFEIISSNLDHPSVDKIFSALLLVIHYDDISNPSRTNFLIDLSTKYAFILRMNIMDTSKKKIPKKSDEWISLEYKRRVWWLLYIRTVINGVNSSTVNKISIRPIFK</sequence>
<dbReference type="GO" id="GO:0008270">
    <property type="term" value="F:zinc ion binding"/>
    <property type="evidence" value="ECO:0007669"/>
    <property type="project" value="InterPro"/>
</dbReference>
<evidence type="ECO:0000259" key="6">
    <source>
        <dbReference type="PROSITE" id="PS50048"/>
    </source>
</evidence>
<keyword evidence="8" id="KW-1185">Reference proteome</keyword>
<dbReference type="Proteomes" id="UP000187283">
    <property type="component" value="Unassembled WGS sequence"/>
</dbReference>
<dbReference type="SUPFAM" id="SSF57701">
    <property type="entry name" value="Zn2/Cys6 DNA-binding domain"/>
    <property type="match status" value="1"/>
</dbReference>
<evidence type="ECO:0000256" key="2">
    <source>
        <dbReference type="ARBA" id="ARBA00022723"/>
    </source>
</evidence>
<dbReference type="Pfam" id="PF00172">
    <property type="entry name" value="Zn_clus"/>
    <property type="match status" value="1"/>
</dbReference>
<accession>A0A1R1XXM3</accession>
<evidence type="ECO:0000256" key="4">
    <source>
        <dbReference type="ARBA" id="ARBA00023163"/>
    </source>
</evidence>
<dbReference type="InterPro" id="IPR036864">
    <property type="entry name" value="Zn2-C6_fun-type_DNA-bd_sf"/>
</dbReference>
<evidence type="ECO:0000256" key="3">
    <source>
        <dbReference type="ARBA" id="ARBA00023015"/>
    </source>
</evidence>